<evidence type="ECO:0000313" key="3">
    <source>
        <dbReference type="Proteomes" id="UP000242715"/>
    </source>
</evidence>
<feature type="domain" description="Ty3 transposon capsid-like protein" evidence="1">
    <location>
        <begin position="33"/>
        <end position="182"/>
    </location>
</feature>
<dbReference type="PANTHER" id="PTHR33223">
    <property type="entry name" value="CCHC-TYPE DOMAIN-CONTAINING PROTEIN"/>
    <property type="match status" value="1"/>
</dbReference>
<evidence type="ECO:0000259" key="1">
    <source>
        <dbReference type="Pfam" id="PF19259"/>
    </source>
</evidence>
<gene>
    <name evidence="2" type="ORF">TSUD_296090</name>
</gene>
<organism evidence="2 3">
    <name type="scientific">Trifolium subterraneum</name>
    <name type="common">Subterranean clover</name>
    <dbReference type="NCBI Taxonomy" id="3900"/>
    <lineage>
        <taxon>Eukaryota</taxon>
        <taxon>Viridiplantae</taxon>
        <taxon>Streptophyta</taxon>
        <taxon>Embryophyta</taxon>
        <taxon>Tracheophyta</taxon>
        <taxon>Spermatophyta</taxon>
        <taxon>Magnoliopsida</taxon>
        <taxon>eudicotyledons</taxon>
        <taxon>Gunneridae</taxon>
        <taxon>Pentapetalae</taxon>
        <taxon>rosids</taxon>
        <taxon>fabids</taxon>
        <taxon>Fabales</taxon>
        <taxon>Fabaceae</taxon>
        <taxon>Papilionoideae</taxon>
        <taxon>50 kb inversion clade</taxon>
        <taxon>NPAAA clade</taxon>
        <taxon>Hologalegina</taxon>
        <taxon>IRL clade</taxon>
        <taxon>Trifolieae</taxon>
        <taxon>Trifolium</taxon>
    </lineage>
</organism>
<dbReference type="OrthoDB" id="1751726at2759"/>
<dbReference type="PANTHER" id="PTHR33223:SF6">
    <property type="entry name" value="CCHC-TYPE DOMAIN-CONTAINING PROTEIN"/>
    <property type="match status" value="1"/>
</dbReference>
<name>A0A2Z6MGP1_TRISU</name>
<dbReference type="AlphaFoldDB" id="A0A2Z6MGP1"/>
<accession>A0A2Z6MGP1</accession>
<proteinExistence type="predicted"/>
<keyword evidence="3" id="KW-1185">Reference proteome</keyword>
<dbReference type="Proteomes" id="UP000242715">
    <property type="component" value="Unassembled WGS sequence"/>
</dbReference>
<dbReference type="EMBL" id="DF973248">
    <property type="protein sequence ID" value="GAU22490.1"/>
    <property type="molecule type" value="Genomic_DNA"/>
</dbReference>
<evidence type="ECO:0000313" key="2">
    <source>
        <dbReference type="EMBL" id="GAU22490.1"/>
    </source>
</evidence>
<protein>
    <recommendedName>
        <fullName evidence="1">Ty3 transposon capsid-like protein domain-containing protein</fullName>
    </recommendedName>
</protein>
<dbReference type="Pfam" id="PF19259">
    <property type="entry name" value="Ty3_capsid"/>
    <property type="match status" value="1"/>
</dbReference>
<reference evidence="3" key="1">
    <citation type="journal article" date="2017" name="Front. Plant Sci.">
        <title>Climate Clever Clovers: New Paradigm to Reduce the Environmental Footprint of Ruminants by Breeding Low Methanogenic Forages Utilizing Haplotype Variation.</title>
        <authorList>
            <person name="Kaur P."/>
            <person name="Appels R."/>
            <person name="Bayer P.E."/>
            <person name="Keeble-Gagnere G."/>
            <person name="Wang J."/>
            <person name="Hirakawa H."/>
            <person name="Shirasawa K."/>
            <person name="Vercoe P."/>
            <person name="Stefanova K."/>
            <person name="Durmic Z."/>
            <person name="Nichols P."/>
            <person name="Revell C."/>
            <person name="Isobe S.N."/>
            <person name="Edwards D."/>
            <person name="Erskine W."/>
        </authorList>
    </citation>
    <scope>NUCLEOTIDE SEQUENCE [LARGE SCALE GENOMIC DNA]</scope>
    <source>
        <strain evidence="3">cv. Daliak</strain>
    </source>
</reference>
<dbReference type="InterPro" id="IPR045358">
    <property type="entry name" value="Ty3_capsid"/>
</dbReference>
<sequence>MARISHRETNQEGDTSTNNSVQRVECRLVGKKVKLPQFDGEDMVAWITRAEIYFDVQGTIDEMKVKLARLSMVDSTIHWFNLLLETEDDLSWEKLKCSLIPRYGGRRLENPFEELSTLKQSGSVEDFVEPFELLSSQVRRLPEEQYLGYFMSGLKPQIRKRVRTLNPRTRTEMMRIAKDVEAELKEGDERRGVKKSYEHLGQKECAGSQRYNNSASLISSARKNDTNSCSNTTERWKGVRGLNNEEVEERRAKGLCFKCGGKYHHTLHKCPERSLRVLILGEGKSLTEEGEIIKLEEVSEGSEDEE</sequence>